<dbReference type="GO" id="GO:0003842">
    <property type="term" value="F:L-glutamate gamma-semialdehyde dehydrogenase activity"/>
    <property type="evidence" value="ECO:0007669"/>
    <property type="project" value="UniProtKB-EC"/>
</dbReference>
<dbReference type="EC" id="1.2.1.88" evidence="2"/>
<dbReference type="InterPro" id="IPR017649">
    <property type="entry name" value="SuccinylGlu_semiald_DH_AstD"/>
</dbReference>
<dbReference type="GO" id="GO:0043824">
    <property type="term" value="F:succinylglutamate-semialdehyde dehydrogenase activity"/>
    <property type="evidence" value="ECO:0007669"/>
    <property type="project" value="InterPro"/>
</dbReference>
<dbReference type="GO" id="GO:0009898">
    <property type="term" value="C:cytoplasmic side of plasma membrane"/>
    <property type="evidence" value="ECO:0007669"/>
    <property type="project" value="TreeGrafter"/>
</dbReference>
<comment type="similarity">
    <text evidence="8">Belongs to the aldehyde dehydrogenase family.</text>
</comment>
<dbReference type="InterPro" id="IPR016162">
    <property type="entry name" value="Ald_DH_N"/>
</dbReference>
<evidence type="ECO:0000256" key="1">
    <source>
        <dbReference type="ARBA" id="ARBA00004786"/>
    </source>
</evidence>
<protein>
    <recommendedName>
        <fullName evidence="2">L-glutamate gamma-semialdehyde dehydrogenase</fullName>
        <ecNumber evidence="2">1.2.1.88</ecNumber>
    </recommendedName>
</protein>
<evidence type="ECO:0000313" key="10">
    <source>
        <dbReference type="EMBL" id="KAA5547203.1"/>
    </source>
</evidence>
<evidence type="ECO:0000313" key="11">
    <source>
        <dbReference type="Proteomes" id="UP000324479"/>
    </source>
</evidence>
<proteinExistence type="inferred from homology"/>
<dbReference type="InterPro" id="IPR050485">
    <property type="entry name" value="Proline_metab_enzyme"/>
</dbReference>
<accession>A0A5M6DI99</accession>
<dbReference type="FunFam" id="3.40.605.10:FF:000010">
    <property type="entry name" value="N-succinylglutamate 5-semialdehyde dehydrogenase"/>
    <property type="match status" value="1"/>
</dbReference>
<dbReference type="PROSITE" id="PS00687">
    <property type="entry name" value="ALDEHYDE_DEHYDR_GLU"/>
    <property type="match status" value="1"/>
</dbReference>
<comment type="catalytic activity">
    <reaction evidence="6">
        <text>L-glutamate 5-semialdehyde + NAD(+) + H2O = L-glutamate + NADH + 2 H(+)</text>
        <dbReference type="Rhea" id="RHEA:30235"/>
        <dbReference type="ChEBI" id="CHEBI:15377"/>
        <dbReference type="ChEBI" id="CHEBI:15378"/>
        <dbReference type="ChEBI" id="CHEBI:29985"/>
        <dbReference type="ChEBI" id="CHEBI:57540"/>
        <dbReference type="ChEBI" id="CHEBI:57945"/>
        <dbReference type="ChEBI" id="CHEBI:58066"/>
        <dbReference type="EC" id="1.2.1.88"/>
    </reaction>
</comment>
<feature type="active site" evidence="7">
    <location>
        <position position="236"/>
    </location>
</feature>
<evidence type="ECO:0000256" key="7">
    <source>
        <dbReference type="PROSITE-ProRule" id="PRU10007"/>
    </source>
</evidence>
<dbReference type="Gene3D" id="3.40.605.10">
    <property type="entry name" value="Aldehyde Dehydrogenase, Chain A, domain 1"/>
    <property type="match status" value="1"/>
</dbReference>
<dbReference type="Pfam" id="PF00171">
    <property type="entry name" value="Aldedh"/>
    <property type="match status" value="1"/>
</dbReference>
<reference evidence="10 11" key="1">
    <citation type="submission" date="2019-08" db="EMBL/GenBank/DDBJ databases">
        <authorList>
            <person name="Dhanesh K."/>
            <person name="Kumar G."/>
            <person name="Sasikala C."/>
            <person name="Venkata Ramana C."/>
        </authorList>
    </citation>
    <scope>NUCLEOTIDE SEQUENCE [LARGE SCALE GENOMIC DNA]</scope>
    <source>
        <strain evidence="10 11">JC645</strain>
    </source>
</reference>
<evidence type="ECO:0000259" key="9">
    <source>
        <dbReference type="Pfam" id="PF00171"/>
    </source>
</evidence>
<dbReference type="InterPro" id="IPR016161">
    <property type="entry name" value="Ald_DH/histidinol_DH"/>
</dbReference>
<comment type="caution">
    <text evidence="10">The sequence shown here is derived from an EMBL/GenBank/DDBJ whole genome shotgun (WGS) entry which is preliminary data.</text>
</comment>
<dbReference type="GO" id="GO:0010133">
    <property type="term" value="P:L-proline catabolic process to L-glutamate"/>
    <property type="evidence" value="ECO:0007669"/>
    <property type="project" value="TreeGrafter"/>
</dbReference>
<keyword evidence="3" id="KW-0056">Arginine metabolism</keyword>
<organism evidence="10 11">
    <name type="scientific">Roseiconus nitratireducens</name>
    <dbReference type="NCBI Taxonomy" id="2605748"/>
    <lineage>
        <taxon>Bacteria</taxon>
        <taxon>Pseudomonadati</taxon>
        <taxon>Planctomycetota</taxon>
        <taxon>Planctomycetia</taxon>
        <taxon>Pirellulales</taxon>
        <taxon>Pirellulaceae</taxon>
        <taxon>Roseiconus</taxon>
    </lineage>
</organism>
<dbReference type="CDD" id="cd07095">
    <property type="entry name" value="ALDH_SGSD_AstD"/>
    <property type="match status" value="1"/>
</dbReference>
<sequence>MSTPSKNPITFAVTSPATGEVVWEGLICTPERLHQAVSKAREALVPWRSTAVEQRIAIARHFADLATKYRDRLAESISMETGKPRWEATAEAKLIPAKVQLSIDAYQQRTAAVPIDLPQGTGFIRYRPIGVMAVLGPFNFPAHLPNGHVVPALIAGNTVVFKPSEYTPGTGALLAELWHHAGLPEGVLQIVQGDRRVGSLLIDADVDGVLFTGSAAGGRSIHRALADRPEVLLALEMGGNNPMIVHEVRQRETAAYWTAVSAFISAGQRCTCARRLILPEGVEVEPLLEELVRLSRNLRAGLPGDSPEPFMGPVISSAAGERVLQAQQRWIDSGGTPLLKSQSIGENPALLTPGLIDMTDAKDREDEEVFGPLLQVIRVPDFDAALEEANRTRFGLSASLLSDNLDLQTRFRHEVRAGVVNCNQPTIGASGRLPFGGLGISGNHRPSGYHAADYCSDATAGIEIEHLVAPERYLPGMGTLTSEL</sequence>
<keyword evidence="11" id="KW-1185">Reference proteome</keyword>
<dbReference type="InterPro" id="IPR029510">
    <property type="entry name" value="Ald_DH_CS_GLU"/>
</dbReference>
<dbReference type="PANTHER" id="PTHR42862">
    <property type="entry name" value="DELTA-1-PYRROLINE-5-CARBOXYLATE DEHYDROGENASE 1, ISOFORM A-RELATED"/>
    <property type="match status" value="1"/>
</dbReference>
<dbReference type="NCBIfam" id="TIGR03240">
    <property type="entry name" value="arg_catab_astD"/>
    <property type="match status" value="1"/>
</dbReference>
<evidence type="ECO:0000256" key="4">
    <source>
        <dbReference type="ARBA" id="ARBA00023002"/>
    </source>
</evidence>
<dbReference type="PROSITE" id="PS00070">
    <property type="entry name" value="ALDEHYDE_DEHYDR_CYS"/>
    <property type="match status" value="1"/>
</dbReference>
<dbReference type="InterPro" id="IPR016163">
    <property type="entry name" value="Ald_DH_C"/>
</dbReference>
<dbReference type="InterPro" id="IPR016160">
    <property type="entry name" value="Ald_DH_CS_CYS"/>
</dbReference>
<evidence type="ECO:0000256" key="6">
    <source>
        <dbReference type="ARBA" id="ARBA00048142"/>
    </source>
</evidence>
<name>A0A5M6DI99_9BACT</name>
<dbReference type="NCBIfam" id="NF006992">
    <property type="entry name" value="PRK09457.1"/>
    <property type="match status" value="1"/>
</dbReference>
<evidence type="ECO:0000256" key="3">
    <source>
        <dbReference type="ARBA" id="ARBA00022503"/>
    </source>
</evidence>
<dbReference type="SUPFAM" id="SSF53720">
    <property type="entry name" value="ALDH-like"/>
    <property type="match status" value="1"/>
</dbReference>
<evidence type="ECO:0000256" key="5">
    <source>
        <dbReference type="ARBA" id="ARBA00023027"/>
    </source>
</evidence>
<keyword evidence="5" id="KW-0520">NAD</keyword>
<feature type="domain" description="Aldehyde dehydrogenase" evidence="9">
    <location>
        <begin position="9"/>
        <end position="456"/>
    </location>
</feature>
<dbReference type="PANTHER" id="PTHR42862:SF1">
    <property type="entry name" value="DELTA-1-PYRROLINE-5-CARBOXYLATE DEHYDROGENASE 2, ISOFORM A-RELATED"/>
    <property type="match status" value="1"/>
</dbReference>
<comment type="pathway">
    <text evidence="1">Amino-acid degradation; L-proline degradation into L-glutamate; L-glutamate from L-proline: step 2/2.</text>
</comment>
<dbReference type="GO" id="GO:0006527">
    <property type="term" value="P:L-arginine catabolic process"/>
    <property type="evidence" value="ECO:0007669"/>
    <property type="project" value="InterPro"/>
</dbReference>
<dbReference type="Gene3D" id="3.40.309.10">
    <property type="entry name" value="Aldehyde Dehydrogenase, Chain A, domain 2"/>
    <property type="match status" value="1"/>
</dbReference>
<dbReference type="RefSeq" id="WP_150074324.1">
    <property type="nucleotide sequence ID" value="NZ_VWOX01000001.1"/>
</dbReference>
<evidence type="ECO:0000256" key="2">
    <source>
        <dbReference type="ARBA" id="ARBA00012884"/>
    </source>
</evidence>
<dbReference type="Proteomes" id="UP000324479">
    <property type="component" value="Unassembled WGS sequence"/>
</dbReference>
<keyword evidence="4 8" id="KW-0560">Oxidoreductase</keyword>
<dbReference type="InterPro" id="IPR015590">
    <property type="entry name" value="Aldehyde_DH_dom"/>
</dbReference>
<dbReference type="EMBL" id="VWOX01000001">
    <property type="protein sequence ID" value="KAA5547203.1"/>
    <property type="molecule type" value="Genomic_DNA"/>
</dbReference>
<gene>
    <name evidence="10" type="primary">astD</name>
    <name evidence="10" type="ORF">FYK55_02020</name>
</gene>
<evidence type="ECO:0000256" key="8">
    <source>
        <dbReference type="RuleBase" id="RU003345"/>
    </source>
</evidence>
<dbReference type="AlphaFoldDB" id="A0A5M6DI99"/>